<evidence type="ECO:0000313" key="1">
    <source>
        <dbReference type="EMBL" id="EFA85958.1"/>
    </source>
</evidence>
<organism evidence="1 2">
    <name type="scientific">Heterostelium pallidum (strain ATCC 26659 / Pp 5 / PN500)</name>
    <name type="common">Cellular slime mold</name>
    <name type="synonym">Polysphondylium pallidum</name>
    <dbReference type="NCBI Taxonomy" id="670386"/>
    <lineage>
        <taxon>Eukaryota</taxon>
        <taxon>Amoebozoa</taxon>
        <taxon>Evosea</taxon>
        <taxon>Eumycetozoa</taxon>
        <taxon>Dictyostelia</taxon>
        <taxon>Acytosteliales</taxon>
        <taxon>Acytosteliaceae</taxon>
        <taxon>Heterostelium</taxon>
    </lineage>
</organism>
<proteinExistence type="predicted"/>
<protein>
    <submittedName>
        <fullName evidence="1">Uncharacterized protein</fullName>
    </submittedName>
</protein>
<keyword evidence="2" id="KW-1185">Reference proteome</keyword>
<dbReference type="AlphaFoldDB" id="D3AYD1"/>
<dbReference type="InParanoid" id="D3AYD1"/>
<dbReference type="Proteomes" id="UP000001396">
    <property type="component" value="Unassembled WGS sequence"/>
</dbReference>
<dbReference type="RefSeq" id="XP_020438064.1">
    <property type="nucleotide sequence ID" value="XM_020572206.1"/>
</dbReference>
<dbReference type="EMBL" id="ADBJ01000004">
    <property type="protein sequence ID" value="EFA85958.1"/>
    <property type="molecule type" value="Genomic_DNA"/>
</dbReference>
<sequence length="66" mass="7527">MIKWLIVIGKTASEKFLVNVVTQKKIVVICDPKFNVSMLIKWCHNDDSIIKEGLVFLQSQTLGYDS</sequence>
<evidence type="ECO:0000313" key="2">
    <source>
        <dbReference type="Proteomes" id="UP000001396"/>
    </source>
</evidence>
<comment type="caution">
    <text evidence="1">The sequence shown here is derived from an EMBL/GenBank/DDBJ whole genome shotgun (WGS) entry which is preliminary data.</text>
</comment>
<accession>D3AYD1</accession>
<name>D3AYD1_HETP5</name>
<gene>
    <name evidence="1" type="ORF">PPL_01191</name>
</gene>
<reference evidence="1 2" key="1">
    <citation type="journal article" date="2011" name="Genome Res.">
        <title>Phylogeny-wide analysis of social amoeba genomes highlights ancient origins for complex intercellular communication.</title>
        <authorList>
            <person name="Heidel A.J."/>
            <person name="Lawal H.M."/>
            <person name="Felder M."/>
            <person name="Schilde C."/>
            <person name="Helps N.R."/>
            <person name="Tunggal B."/>
            <person name="Rivero F."/>
            <person name="John U."/>
            <person name="Schleicher M."/>
            <person name="Eichinger L."/>
            <person name="Platzer M."/>
            <person name="Noegel A.A."/>
            <person name="Schaap P."/>
            <person name="Gloeckner G."/>
        </authorList>
    </citation>
    <scope>NUCLEOTIDE SEQUENCE [LARGE SCALE GENOMIC DNA]</scope>
    <source>
        <strain evidence="2">ATCC 26659 / Pp 5 / PN500</strain>
    </source>
</reference>
<dbReference type="GeneID" id="31356721"/>